<sequence>MTKTSDQAGAATGPGAAGAGIADELLGFLAARTKTTWEHDQDLFAVGGMSSLFAMQLVVHLEKTYGITISGADLMLDNFRTVDAMVRLVHKLGGDRAAAAAGTTAGE</sequence>
<dbReference type="Gene3D" id="1.10.1200.10">
    <property type="entry name" value="ACP-like"/>
    <property type="match status" value="1"/>
</dbReference>
<comment type="caution">
    <text evidence="2">The sequence shown here is derived from an EMBL/GenBank/DDBJ whole genome shotgun (WGS) entry which is preliminary data.</text>
</comment>
<gene>
    <name evidence="2" type="ORF">CK936_22740</name>
</gene>
<keyword evidence="3" id="KW-1185">Reference proteome</keyword>
<protein>
    <submittedName>
        <fullName evidence="2">Methoxymalonate biosynthesis protein</fullName>
    </submittedName>
</protein>
<feature type="domain" description="Carrier" evidence="1">
    <location>
        <begin position="12"/>
        <end position="93"/>
    </location>
</feature>
<dbReference type="InterPro" id="IPR036736">
    <property type="entry name" value="ACP-like_sf"/>
</dbReference>
<dbReference type="EMBL" id="NSJV01000432">
    <property type="protein sequence ID" value="PAU46687.1"/>
    <property type="molecule type" value="Genomic_DNA"/>
</dbReference>
<dbReference type="AlphaFoldDB" id="A0A2A2D5G2"/>
<proteinExistence type="predicted"/>
<dbReference type="SUPFAM" id="SSF47336">
    <property type="entry name" value="ACP-like"/>
    <property type="match status" value="1"/>
</dbReference>
<evidence type="ECO:0000313" key="2">
    <source>
        <dbReference type="EMBL" id="PAU46687.1"/>
    </source>
</evidence>
<dbReference type="Pfam" id="PF00550">
    <property type="entry name" value="PP-binding"/>
    <property type="match status" value="1"/>
</dbReference>
<dbReference type="Proteomes" id="UP000218944">
    <property type="component" value="Unassembled WGS sequence"/>
</dbReference>
<dbReference type="InterPro" id="IPR009081">
    <property type="entry name" value="PP-bd_ACP"/>
</dbReference>
<evidence type="ECO:0000259" key="1">
    <source>
        <dbReference type="PROSITE" id="PS50075"/>
    </source>
</evidence>
<accession>A0A2A2D5G2</accession>
<evidence type="ECO:0000313" key="3">
    <source>
        <dbReference type="Proteomes" id="UP000218944"/>
    </source>
</evidence>
<dbReference type="RefSeq" id="WP_095582799.1">
    <property type="nucleotide sequence ID" value="NZ_JAJQQQ010000001.1"/>
</dbReference>
<reference evidence="2 3" key="1">
    <citation type="submission" date="2017-08" db="EMBL/GenBank/DDBJ databases">
        <title>Genome sequence of Streptomyces albireticuli NRRL B-1670.</title>
        <authorList>
            <person name="Graham D.E."/>
            <person name="Mahan K.M."/>
            <person name="Klingeman D.M."/>
            <person name="Hettich R.L."/>
            <person name="Parry R.J."/>
            <person name="Spain J.C."/>
        </authorList>
    </citation>
    <scope>NUCLEOTIDE SEQUENCE [LARGE SCALE GENOMIC DNA]</scope>
    <source>
        <strain evidence="2 3">NRRL B-1670</strain>
    </source>
</reference>
<dbReference type="PROSITE" id="PS50075">
    <property type="entry name" value="CARRIER"/>
    <property type="match status" value="1"/>
</dbReference>
<name>A0A2A2D5G2_9ACTN</name>
<organism evidence="2 3">
    <name type="scientific">Streptomyces albireticuli</name>
    <dbReference type="NCBI Taxonomy" id="1940"/>
    <lineage>
        <taxon>Bacteria</taxon>
        <taxon>Bacillati</taxon>
        <taxon>Actinomycetota</taxon>
        <taxon>Actinomycetes</taxon>
        <taxon>Kitasatosporales</taxon>
        <taxon>Streptomycetaceae</taxon>
        <taxon>Streptomyces</taxon>
    </lineage>
</organism>